<comment type="caution">
    <text evidence="2">The sequence shown here is derived from an EMBL/GenBank/DDBJ whole genome shotgun (WGS) entry which is preliminary data.</text>
</comment>
<dbReference type="AlphaFoldDB" id="A0AAW0E7N6"/>
<accession>A0AAW0E7N6</accession>
<dbReference type="Proteomes" id="UP001362999">
    <property type="component" value="Unassembled WGS sequence"/>
</dbReference>
<evidence type="ECO:0000313" key="2">
    <source>
        <dbReference type="EMBL" id="KAK7059867.1"/>
    </source>
</evidence>
<proteinExistence type="predicted"/>
<evidence type="ECO:0000256" key="1">
    <source>
        <dbReference type="SAM" id="MobiDB-lite"/>
    </source>
</evidence>
<feature type="compositionally biased region" description="Basic and acidic residues" evidence="1">
    <location>
        <begin position="77"/>
        <end position="86"/>
    </location>
</feature>
<evidence type="ECO:0000313" key="3">
    <source>
        <dbReference type="Proteomes" id="UP001362999"/>
    </source>
</evidence>
<feature type="compositionally biased region" description="Basic and acidic residues" evidence="1">
    <location>
        <begin position="10"/>
        <end position="27"/>
    </location>
</feature>
<reference evidence="2 3" key="1">
    <citation type="journal article" date="2024" name="J Genomics">
        <title>Draft genome sequencing and assembly of Favolaschia claudopus CIRM-BRFM 2984 isolated from oak limbs.</title>
        <authorList>
            <person name="Navarro D."/>
            <person name="Drula E."/>
            <person name="Chaduli D."/>
            <person name="Cazenave R."/>
            <person name="Ahrendt S."/>
            <person name="Wang J."/>
            <person name="Lipzen A."/>
            <person name="Daum C."/>
            <person name="Barry K."/>
            <person name="Grigoriev I.V."/>
            <person name="Favel A."/>
            <person name="Rosso M.N."/>
            <person name="Martin F."/>
        </authorList>
    </citation>
    <scope>NUCLEOTIDE SEQUENCE [LARGE SCALE GENOMIC DNA]</scope>
    <source>
        <strain evidence="2 3">CIRM-BRFM 2984</strain>
    </source>
</reference>
<keyword evidence="3" id="KW-1185">Reference proteome</keyword>
<gene>
    <name evidence="2" type="ORF">R3P38DRAFT_3341414</name>
</gene>
<organism evidence="2 3">
    <name type="scientific">Favolaschia claudopus</name>
    <dbReference type="NCBI Taxonomy" id="2862362"/>
    <lineage>
        <taxon>Eukaryota</taxon>
        <taxon>Fungi</taxon>
        <taxon>Dikarya</taxon>
        <taxon>Basidiomycota</taxon>
        <taxon>Agaricomycotina</taxon>
        <taxon>Agaricomycetes</taxon>
        <taxon>Agaricomycetidae</taxon>
        <taxon>Agaricales</taxon>
        <taxon>Marasmiineae</taxon>
        <taxon>Mycenaceae</taxon>
        <taxon>Favolaschia</taxon>
    </lineage>
</organism>
<name>A0AAW0E7N6_9AGAR</name>
<dbReference type="EMBL" id="JAWWNJ010000003">
    <property type="protein sequence ID" value="KAK7059867.1"/>
    <property type="molecule type" value="Genomic_DNA"/>
</dbReference>
<sequence length="275" mass="30512">MPGASLMKQVHGEETDAGRTTSKLRDGSRRRRRQAASREDHAAGQYPVRCCPPLLGPSPPNNRETTERSSTVVRVEGSPRSEEAAPRGRWILSRVGRPSSSGGHRHDAGRLEVDVCRMSSTLRDVVAPQHWKRAESIRPQGERAEGTASLRYREEEDGAAFEGSNNECFGNVPVTRLPNDCIGGGRKGRQVTVKLNGGVAFPSILEDVLVPSLMPRITATNEYTYLQQTIIDLDTTAAWHGAKLSFQHAMNWSLSFIDFHSVPYKSTKRYNALRY</sequence>
<protein>
    <submittedName>
        <fullName evidence="2">Uncharacterized protein</fullName>
    </submittedName>
</protein>
<feature type="region of interest" description="Disordered" evidence="1">
    <location>
        <begin position="1"/>
        <end position="86"/>
    </location>
</feature>